<keyword evidence="2" id="KW-1185">Reference proteome</keyword>
<dbReference type="RefSeq" id="XP_039140458.1">
    <property type="nucleotide sequence ID" value="XM_039284524.1"/>
</dbReference>
<feature type="region of interest" description="Disordered" evidence="1">
    <location>
        <begin position="1"/>
        <end position="22"/>
    </location>
</feature>
<dbReference type="InterPro" id="IPR004158">
    <property type="entry name" value="DUF247_pln"/>
</dbReference>
<dbReference type="GeneID" id="120277668"/>
<proteinExistence type="predicted"/>
<gene>
    <name evidence="3" type="primary">LOC120277668</name>
</gene>
<dbReference type="PANTHER" id="PTHR31170">
    <property type="entry name" value="BNAC04G53230D PROTEIN"/>
    <property type="match status" value="1"/>
</dbReference>
<organism evidence="2 3">
    <name type="scientific">Dioscorea cayennensis subsp. rotundata</name>
    <name type="common">White Guinea yam</name>
    <name type="synonym">Dioscorea rotundata</name>
    <dbReference type="NCBI Taxonomy" id="55577"/>
    <lineage>
        <taxon>Eukaryota</taxon>
        <taxon>Viridiplantae</taxon>
        <taxon>Streptophyta</taxon>
        <taxon>Embryophyta</taxon>
        <taxon>Tracheophyta</taxon>
        <taxon>Spermatophyta</taxon>
        <taxon>Magnoliopsida</taxon>
        <taxon>Liliopsida</taxon>
        <taxon>Dioscoreales</taxon>
        <taxon>Dioscoreaceae</taxon>
        <taxon>Dioscorea</taxon>
    </lineage>
</organism>
<reference evidence="3" key="1">
    <citation type="submission" date="2025-08" db="UniProtKB">
        <authorList>
            <consortium name="RefSeq"/>
        </authorList>
    </citation>
    <scope>IDENTIFICATION</scope>
</reference>
<evidence type="ECO:0000313" key="3">
    <source>
        <dbReference type="RefSeq" id="XP_039140458.1"/>
    </source>
</evidence>
<dbReference type="Pfam" id="PF03140">
    <property type="entry name" value="DUF247"/>
    <property type="match status" value="1"/>
</dbReference>
<name>A0AB40CN12_DIOCR</name>
<evidence type="ECO:0000313" key="2">
    <source>
        <dbReference type="Proteomes" id="UP001515500"/>
    </source>
</evidence>
<dbReference type="Proteomes" id="UP001515500">
    <property type="component" value="Chromosome 15"/>
</dbReference>
<sequence length="421" mass="48473">MQSSLLSQERATEGTQNDHQSISVELLQERRAEEVIVDVQDSHQLISVTSKDDQWIGRVTERLRECKEKTRSSWSWSIFKVRTDIRKCDMNAYDPIIVAISPYHHNKYKERTTLQAMQDHKWHCVWRLLSRCTNGEHDKANYLLSTCLMAMMSKNTDVRGSYSKNLQDLEDEDLALIMLLDGCFIIHVENQIPFFIIQELFDKLKTSEDENIDLVKIVDKLLRRLTPSRSKNYTTIPPEQSGSKSSTITPPDHLLDWFHSTLVPSKECVDINQENLKKQNMDFEIEWIPNVTELQFSGVKFKEKKKKKGCLMSFLDVSCKDGTIEIPKVKLNGATISLFRNLIAYEQCDYLFTNTYVTAYASFMDYMINSPKDVALFELNGIFINQLGTPDPAATLINTLMCDHTQDGGDNYISSRFNACS</sequence>
<dbReference type="AlphaFoldDB" id="A0AB40CN12"/>
<accession>A0AB40CN12</accession>
<dbReference type="PANTHER" id="PTHR31170:SF25">
    <property type="entry name" value="BNAA09G04570D PROTEIN"/>
    <property type="match status" value="1"/>
</dbReference>
<protein>
    <submittedName>
        <fullName evidence="3">UPF0481 protein At3g47200-like</fullName>
    </submittedName>
</protein>
<evidence type="ECO:0000256" key="1">
    <source>
        <dbReference type="SAM" id="MobiDB-lite"/>
    </source>
</evidence>